<dbReference type="GO" id="GO:0098796">
    <property type="term" value="C:membrane protein complex"/>
    <property type="evidence" value="ECO:0007669"/>
    <property type="project" value="UniProtKB-ARBA"/>
</dbReference>
<dbReference type="AlphaFoldDB" id="A0AAE3AK94"/>
<sequence length="232" mass="25245">MILELHNIYKTYIQGKMEVPVLKDISLSVNEGEYVAIMGPSGSGKTTLMNIIGCLDLPTSGTYALAGESIIGSSESKLSEIRLNSIGFVFQSFHLLPRQSAAENVALPLLYAGVPKKERRARAVRALERVGLGDRVDFKPNQLSGGQCQRVAIARAIVNNPKILLADEPTGALDSQSGAQIMELFQTLNDEGVTVVMITHDIDVANHAKRVLHIRDGQFAEQHIPEEKEAEA</sequence>
<dbReference type="InterPro" id="IPR017911">
    <property type="entry name" value="MacB-like_ATP-bd"/>
</dbReference>
<organism evidence="5 6">
    <name type="scientific">Hominenteromicrobium mulieris</name>
    <dbReference type="NCBI Taxonomy" id="2885357"/>
    <lineage>
        <taxon>Bacteria</taxon>
        <taxon>Bacillati</taxon>
        <taxon>Bacillota</taxon>
        <taxon>Clostridia</taxon>
        <taxon>Eubacteriales</taxon>
        <taxon>Oscillospiraceae</taxon>
        <taxon>Hominenteromicrobium</taxon>
    </lineage>
</organism>
<protein>
    <submittedName>
        <fullName evidence="5">ABC transporter ATP-binding protein</fullName>
    </submittedName>
</protein>
<dbReference type="Proteomes" id="UP001199424">
    <property type="component" value="Unassembled WGS sequence"/>
</dbReference>
<keyword evidence="1" id="KW-0813">Transport</keyword>
<proteinExistence type="predicted"/>
<dbReference type="PANTHER" id="PTHR24220:SF86">
    <property type="entry name" value="ABC TRANSPORTER ABCH.1"/>
    <property type="match status" value="1"/>
</dbReference>
<feature type="domain" description="ABC transporter" evidence="4">
    <location>
        <begin position="3"/>
        <end position="232"/>
    </location>
</feature>
<keyword evidence="3 5" id="KW-0067">ATP-binding</keyword>
<dbReference type="InterPro" id="IPR015854">
    <property type="entry name" value="ABC_transpr_LolD-like"/>
</dbReference>
<reference evidence="5" key="1">
    <citation type="submission" date="2021-10" db="EMBL/GenBank/DDBJ databases">
        <title>Anaerobic single-cell dispensing facilitates the cultivation of human gut bacteria.</title>
        <authorList>
            <person name="Afrizal A."/>
        </authorList>
    </citation>
    <scope>NUCLEOTIDE SEQUENCE</scope>
    <source>
        <strain evidence="5">CLA-AA-H250</strain>
    </source>
</reference>
<evidence type="ECO:0000313" key="5">
    <source>
        <dbReference type="EMBL" id="MCC2135759.1"/>
    </source>
</evidence>
<name>A0AAE3AK94_9FIRM</name>
<accession>A0AAE3AK94</accession>
<dbReference type="RefSeq" id="WP_308448379.1">
    <property type="nucleotide sequence ID" value="NZ_JAJEQC010000001.1"/>
</dbReference>
<comment type="caution">
    <text evidence="5">The sequence shown here is derived from an EMBL/GenBank/DDBJ whole genome shotgun (WGS) entry which is preliminary data.</text>
</comment>
<dbReference type="CDD" id="cd03255">
    <property type="entry name" value="ABC_MJ0796_LolCDE_FtsE"/>
    <property type="match status" value="1"/>
</dbReference>
<evidence type="ECO:0000313" key="6">
    <source>
        <dbReference type="Proteomes" id="UP001199424"/>
    </source>
</evidence>
<dbReference type="GO" id="GO:0005524">
    <property type="term" value="F:ATP binding"/>
    <property type="evidence" value="ECO:0007669"/>
    <property type="project" value="UniProtKB-KW"/>
</dbReference>
<dbReference type="GO" id="GO:0005886">
    <property type="term" value="C:plasma membrane"/>
    <property type="evidence" value="ECO:0007669"/>
    <property type="project" value="TreeGrafter"/>
</dbReference>
<dbReference type="Pfam" id="PF00005">
    <property type="entry name" value="ABC_tran"/>
    <property type="match status" value="1"/>
</dbReference>
<evidence type="ECO:0000256" key="1">
    <source>
        <dbReference type="ARBA" id="ARBA00022448"/>
    </source>
</evidence>
<dbReference type="PANTHER" id="PTHR24220">
    <property type="entry name" value="IMPORT ATP-BINDING PROTEIN"/>
    <property type="match status" value="1"/>
</dbReference>
<keyword evidence="6" id="KW-1185">Reference proteome</keyword>
<dbReference type="GO" id="GO:0022857">
    <property type="term" value="F:transmembrane transporter activity"/>
    <property type="evidence" value="ECO:0007669"/>
    <property type="project" value="TreeGrafter"/>
</dbReference>
<dbReference type="InterPro" id="IPR017871">
    <property type="entry name" value="ABC_transporter-like_CS"/>
</dbReference>
<evidence type="ECO:0000256" key="2">
    <source>
        <dbReference type="ARBA" id="ARBA00022741"/>
    </source>
</evidence>
<keyword evidence="2" id="KW-0547">Nucleotide-binding</keyword>
<dbReference type="FunFam" id="3.40.50.300:FF:000032">
    <property type="entry name" value="Export ABC transporter ATP-binding protein"/>
    <property type="match status" value="1"/>
</dbReference>
<dbReference type="SMART" id="SM00382">
    <property type="entry name" value="AAA"/>
    <property type="match status" value="1"/>
</dbReference>
<dbReference type="InterPro" id="IPR003593">
    <property type="entry name" value="AAA+_ATPase"/>
</dbReference>
<dbReference type="InterPro" id="IPR027417">
    <property type="entry name" value="P-loop_NTPase"/>
</dbReference>
<dbReference type="EMBL" id="JAJEQC010000001">
    <property type="protein sequence ID" value="MCC2135759.1"/>
    <property type="molecule type" value="Genomic_DNA"/>
</dbReference>
<gene>
    <name evidence="5" type="ORF">LKD31_01845</name>
</gene>
<evidence type="ECO:0000256" key="3">
    <source>
        <dbReference type="ARBA" id="ARBA00022840"/>
    </source>
</evidence>
<dbReference type="SUPFAM" id="SSF52540">
    <property type="entry name" value="P-loop containing nucleoside triphosphate hydrolases"/>
    <property type="match status" value="1"/>
</dbReference>
<dbReference type="Gene3D" id="3.40.50.300">
    <property type="entry name" value="P-loop containing nucleotide triphosphate hydrolases"/>
    <property type="match status" value="1"/>
</dbReference>
<dbReference type="PROSITE" id="PS50893">
    <property type="entry name" value="ABC_TRANSPORTER_2"/>
    <property type="match status" value="1"/>
</dbReference>
<evidence type="ECO:0000259" key="4">
    <source>
        <dbReference type="PROSITE" id="PS50893"/>
    </source>
</evidence>
<dbReference type="InterPro" id="IPR003439">
    <property type="entry name" value="ABC_transporter-like_ATP-bd"/>
</dbReference>
<dbReference type="GO" id="GO:0016887">
    <property type="term" value="F:ATP hydrolysis activity"/>
    <property type="evidence" value="ECO:0007669"/>
    <property type="project" value="InterPro"/>
</dbReference>
<dbReference type="PROSITE" id="PS00211">
    <property type="entry name" value="ABC_TRANSPORTER_1"/>
    <property type="match status" value="1"/>
</dbReference>